<keyword evidence="2" id="KW-0472">Membrane</keyword>
<evidence type="ECO:0000256" key="1">
    <source>
        <dbReference type="ARBA" id="ARBA00009670"/>
    </source>
</evidence>
<dbReference type="PANTHER" id="PTHR10566:SF113">
    <property type="entry name" value="PROTEIN ACTIVITY OF BC1 COMPLEX KINASE 7, CHLOROPLASTIC"/>
    <property type="match status" value="1"/>
</dbReference>
<keyword evidence="2" id="KW-0812">Transmembrane</keyword>
<dbReference type="STRING" id="84531.LA76x_3362"/>
<feature type="transmembrane region" description="Helical" evidence="2">
    <location>
        <begin position="522"/>
        <end position="543"/>
    </location>
</feature>
<protein>
    <submittedName>
        <fullName evidence="4">ABC1 family protein</fullName>
    </submittedName>
</protein>
<dbReference type="RefSeq" id="WP_057918519.1">
    <property type="nucleotide sequence ID" value="NZ_CP011129.1"/>
</dbReference>
<proteinExistence type="inferred from homology"/>
<sequence length="559" mass="61707">MSATPSTLTRTAQLVGFLLKYRNSGVFTGVDWDAATDLDVEVPEEGRPADFVRDLEALGPTFIKIGQALSTRPDMVPPAYLAALEKMQDDVNALDAATIEAVVEAELGVRLHSVFPQFDAKPLGCASLAQVHRATLRDGREVAVKVQRPNVAQVIRSDLDTLQMLASKADHNTQVGRRLHFADWVQEFRKTVMDELDYRLEADHLERFGEHLAKYPMLVVPQPLRDLSSARVLTMELVTGSKVTEPLGLRRTEHSMRPLVVDLLRGYLDQMFVHGEMHADPHPGNLLITPDHRLAIFDLGMVAHIPPKMRGRLLKLVFSAVDGRGEAVADELIALGVRLHDFDEGRFVREVGQHVARYAAHGHSQDWSEGRLFLHLSRLSALCGLRTPPEFNLLAKTLLNLETVCIALDPELSLKATVEDHLQGLLRDRLLQTLSPANLASEAIELQSLLQDAPRKVGTVLSLLAENRLQMRITGWQDSAIMENLQKIANRIAAGIVVAALLISSALLLRSGVGPFLFGYPAFALLLFVVAVGLGLAIVVSALRNDKKPRPREERGTRS</sequence>
<feature type="domain" description="Protein kinase" evidence="3">
    <location>
        <begin position="117"/>
        <end position="450"/>
    </location>
</feature>
<dbReference type="InterPro" id="IPR011009">
    <property type="entry name" value="Kinase-like_dom_sf"/>
</dbReference>
<dbReference type="InterPro" id="IPR004147">
    <property type="entry name" value="ABC1_dom"/>
</dbReference>
<dbReference type="KEGG" id="lab:LA76x_3362"/>
<dbReference type="Proteomes" id="UP000060787">
    <property type="component" value="Chromosome"/>
</dbReference>
<dbReference type="PROSITE" id="PS50011">
    <property type="entry name" value="PROTEIN_KINASE_DOM"/>
    <property type="match status" value="1"/>
</dbReference>
<name>A0A0S2FD88_LYSAN</name>
<dbReference type="GO" id="GO:0005524">
    <property type="term" value="F:ATP binding"/>
    <property type="evidence" value="ECO:0007669"/>
    <property type="project" value="InterPro"/>
</dbReference>
<dbReference type="InterPro" id="IPR050154">
    <property type="entry name" value="UbiB_kinase"/>
</dbReference>
<evidence type="ECO:0000313" key="4">
    <source>
        <dbReference type="EMBL" id="ALN81488.1"/>
    </source>
</evidence>
<accession>A0A0S2FD88</accession>
<organism evidence="4 5">
    <name type="scientific">Lysobacter antibioticus</name>
    <dbReference type="NCBI Taxonomy" id="84531"/>
    <lineage>
        <taxon>Bacteria</taxon>
        <taxon>Pseudomonadati</taxon>
        <taxon>Pseudomonadota</taxon>
        <taxon>Gammaproteobacteria</taxon>
        <taxon>Lysobacterales</taxon>
        <taxon>Lysobacteraceae</taxon>
        <taxon>Lysobacter</taxon>
    </lineage>
</organism>
<comment type="similarity">
    <text evidence="1">Belongs to the protein kinase superfamily. ADCK protein kinase family.</text>
</comment>
<feature type="transmembrane region" description="Helical" evidence="2">
    <location>
        <begin position="492"/>
        <end position="510"/>
    </location>
</feature>
<reference evidence="4 5" key="1">
    <citation type="journal article" date="2015" name="BMC Genomics">
        <title>Comparative genomics and metabolic profiling of the genus Lysobacter.</title>
        <authorList>
            <person name="de Bruijn I."/>
            <person name="Cheng X."/>
            <person name="de Jager V."/>
            <person name="Exposito R.G."/>
            <person name="Watrous J."/>
            <person name="Patel N."/>
            <person name="Postma J."/>
            <person name="Dorrestein P.C."/>
            <person name="Kobayashi D."/>
            <person name="Raaijmakers J.M."/>
        </authorList>
    </citation>
    <scope>NUCLEOTIDE SEQUENCE [LARGE SCALE GENOMIC DNA]</scope>
    <source>
        <strain evidence="4 5">76</strain>
    </source>
</reference>
<keyword evidence="5" id="KW-1185">Reference proteome</keyword>
<dbReference type="GO" id="GO:0004672">
    <property type="term" value="F:protein kinase activity"/>
    <property type="evidence" value="ECO:0007669"/>
    <property type="project" value="InterPro"/>
</dbReference>
<dbReference type="AlphaFoldDB" id="A0A0S2FD88"/>
<dbReference type="EMBL" id="CP011129">
    <property type="protein sequence ID" value="ALN81488.1"/>
    <property type="molecule type" value="Genomic_DNA"/>
</dbReference>
<dbReference type="PANTHER" id="PTHR10566">
    <property type="entry name" value="CHAPERONE-ACTIVITY OF BC1 COMPLEX CABC1 -RELATED"/>
    <property type="match status" value="1"/>
</dbReference>
<dbReference type="CDD" id="cd05121">
    <property type="entry name" value="ABC1_ADCK3-like"/>
    <property type="match status" value="1"/>
</dbReference>
<dbReference type="PATRIC" id="fig|84531.8.peg.3376"/>
<dbReference type="InterPro" id="IPR000719">
    <property type="entry name" value="Prot_kinase_dom"/>
</dbReference>
<evidence type="ECO:0000313" key="5">
    <source>
        <dbReference type="Proteomes" id="UP000060787"/>
    </source>
</evidence>
<evidence type="ECO:0000256" key="2">
    <source>
        <dbReference type="SAM" id="Phobius"/>
    </source>
</evidence>
<gene>
    <name evidence="4" type="ORF">LA76x_3362</name>
</gene>
<keyword evidence="2" id="KW-1133">Transmembrane helix</keyword>
<evidence type="ECO:0000259" key="3">
    <source>
        <dbReference type="PROSITE" id="PS50011"/>
    </source>
</evidence>
<dbReference type="SUPFAM" id="SSF56112">
    <property type="entry name" value="Protein kinase-like (PK-like)"/>
    <property type="match status" value="1"/>
</dbReference>
<dbReference type="Pfam" id="PF03109">
    <property type="entry name" value="ABC1"/>
    <property type="match status" value="1"/>
</dbReference>